<dbReference type="GO" id="GO:0016042">
    <property type="term" value="P:lipid catabolic process"/>
    <property type="evidence" value="ECO:0007669"/>
    <property type="project" value="UniProtKB-KW"/>
</dbReference>
<keyword evidence="6" id="KW-0256">Endoplasmic reticulum</keyword>
<keyword evidence="9" id="KW-0443">Lipid metabolism</keyword>
<comment type="caution">
    <text evidence="16">The sequence shown here is derived from an EMBL/GenBank/DDBJ whole genome shotgun (WGS) entry which is preliminary data.</text>
</comment>
<keyword evidence="5" id="KW-0378">Hydrolase</keyword>
<dbReference type="Pfam" id="PF00027">
    <property type="entry name" value="cNMP_binding"/>
    <property type="match status" value="1"/>
</dbReference>
<evidence type="ECO:0000256" key="9">
    <source>
        <dbReference type="ARBA" id="ARBA00023098"/>
    </source>
</evidence>
<dbReference type="PROSITE" id="PS50195">
    <property type="entry name" value="PX"/>
    <property type="match status" value="1"/>
</dbReference>
<evidence type="ECO:0000256" key="11">
    <source>
        <dbReference type="PROSITE-ProRule" id="PRU01161"/>
    </source>
</evidence>
<keyword evidence="3" id="KW-0597">Phosphoprotein</keyword>
<evidence type="ECO:0000256" key="5">
    <source>
        <dbReference type="ARBA" id="ARBA00022801"/>
    </source>
</evidence>
<dbReference type="InterPro" id="IPR018490">
    <property type="entry name" value="cNMP-bd_dom_sf"/>
</dbReference>
<evidence type="ECO:0000256" key="7">
    <source>
        <dbReference type="ARBA" id="ARBA00022963"/>
    </source>
</evidence>
<dbReference type="PANTHER" id="PTHR10555">
    <property type="entry name" value="SORTING NEXIN"/>
    <property type="match status" value="1"/>
</dbReference>
<evidence type="ECO:0000259" key="15">
    <source>
        <dbReference type="PROSITE" id="PS51635"/>
    </source>
</evidence>
<evidence type="ECO:0000256" key="2">
    <source>
        <dbReference type="ARBA" id="ARBA00006636"/>
    </source>
</evidence>
<gene>
    <name evidence="16" type="ORF">RND71_043552</name>
</gene>
<dbReference type="GO" id="GO:0034498">
    <property type="term" value="P:early endosome to Golgi transport"/>
    <property type="evidence" value="ECO:0007669"/>
    <property type="project" value="TreeGrafter"/>
</dbReference>
<name>A0AAE1QSD2_9SOLA</name>
<dbReference type="Gene3D" id="2.60.120.10">
    <property type="entry name" value="Jelly Rolls"/>
    <property type="match status" value="2"/>
</dbReference>
<dbReference type="PROSITE" id="PS50042">
    <property type="entry name" value="CNMP_BINDING_3"/>
    <property type="match status" value="1"/>
</dbReference>
<dbReference type="SMART" id="SM00312">
    <property type="entry name" value="PX"/>
    <property type="match status" value="1"/>
</dbReference>
<keyword evidence="17" id="KW-1185">Reference proteome</keyword>
<evidence type="ECO:0000256" key="1">
    <source>
        <dbReference type="ARBA" id="ARBA00004389"/>
    </source>
</evidence>
<dbReference type="Proteomes" id="UP001291623">
    <property type="component" value="Unassembled WGS sequence"/>
</dbReference>
<dbReference type="SMART" id="SM00100">
    <property type="entry name" value="cNMP"/>
    <property type="match status" value="1"/>
</dbReference>
<dbReference type="CDD" id="cd00038">
    <property type="entry name" value="CAP_ED"/>
    <property type="match status" value="2"/>
</dbReference>
<dbReference type="InterPro" id="IPR014710">
    <property type="entry name" value="RmlC-like_jellyroll"/>
</dbReference>
<feature type="domain" description="PX" evidence="14">
    <location>
        <begin position="128"/>
        <end position="256"/>
    </location>
</feature>
<evidence type="ECO:0000256" key="8">
    <source>
        <dbReference type="ARBA" id="ARBA00022989"/>
    </source>
</evidence>
<evidence type="ECO:0000256" key="4">
    <source>
        <dbReference type="ARBA" id="ARBA00022692"/>
    </source>
</evidence>
<dbReference type="InterPro" id="IPR036871">
    <property type="entry name" value="PX_dom_sf"/>
</dbReference>
<keyword evidence="8" id="KW-1133">Transmembrane helix</keyword>
<dbReference type="GO" id="GO:0005829">
    <property type="term" value="C:cytosol"/>
    <property type="evidence" value="ECO:0007669"/>
    <property type="project" value="GOC"/>
</dbReference>
<evidence type="ECO:0000256" key="12">
    <source>
        <dbReference type="SAM" id="MobiDB-lite"/>
    </source>
</evidence>
<comment type="similarity">
    <text evidence="2">Belongs to the NTE family.</text>
</comment>
<dbReference type="Pfam" id="PF00787">
    <property type="entry name" value="PX"/>
    <property type="match status" value="1"/>
</dbReference>
<dbReference type="Gene3D" id="3.40.1090.10">
    <property type="entry name" value="Cytosolic phospholipase A2 catalytic domain"/>
    <property type="match status" value="1"/>
</dbReference>
<dbReference type="SUPFAM" id="SSF52151">
    <property type="entry name" value="FabD/lysophospholipase-like"/>
    <property type="match status" value="1"/>
</dbReference>
<protein>
    <submittedName>
        <fullName evidence="16">Uncharacterized protein</fullName>
    </submittedName>
</protein>
<dbReference type="PROSITE" id="PS51635">
    <property type="entry name" value="PNPLA"/>
    <property type="match status" value="1"/>
</dbReference>
<dbReference type="GO" id="GO:0010008">
    <property type="term" value="C:endosome membrane"/>
    <property type="evidence" value="ECO:0007669"/>
    <property type="project" value="TreeGrafter"/>
</dbReference>
<evidence type="ECO:0000313" key="17">
    <source>
        <dbReference type="Proteomes" id="UP001291623"/>
    </source>
</evidence>
<dbReference type="InterPro" id="IPR002641">
    <property type="entry name" value="PNPLA_dom"/>
</dbReference>
<organism evidence="16 17">
    <name type="scientific">Anisodus tanguticus</name>
    <dbReference type="NCBI Taxonomy" id="243964"/>
    <lineage>
        <taxon>Eukaryota</taxon>
        <taxon>Viridiplantae</taxon>
        <taxon>Streptophyta</taxon>
        <taxon>Embryophyta</taxon>
        <taxon>Tracheophyta</taxon>
        <taxon>Spermatophyta</taxon>
        <taxon>Magnoliopsida</taxon>
        <taxon>eudicotyledons</taxon>
        <taxon>Gunneridae</taxon>
        <taxon>Pentapetalae</taxon>
        <taxon>asterids</taxon>
        <taxon>lamiids</taxon>
        <taxon>Solanales</taxon>
        <taxon>Solanaceae</taxon>
        <taxon>Solanoideae</taxon>
        <taxon>Hyoscyameae</taxon>
        <taxon>Anisodus</taxon>
    </lineage>
</organism>
<keyword evidence="10" id="KW-0472">Membrane</keyword>
<evidence type="ECO:0000313" key="16">
    <source>
        <dbReference type="EMBL" id="KAK4337247.1"/>
    </source>
</evidence>
<evidence type="ECO:0000256" key="6">
    <source>
        <dbReference type="ARBA" id="ARBA00022824"/>
    </source>
</evidence>
<keyword evidence="7" id="KW-0442">Lipid degradation</keyword>
<dbReference type="GO" id="GO:0035091">
    <property type="term" value="F:phosphatidylinositol binding"/>
    <property type="evidence" value="ECO:0007669"/>
    <property type="project" value="InterPro"/>
</dbReference>
<dbReference type="Gene3D" id="3.30.1520.10">
    <property type="entry name" value="Phox-like domain"/>
    <property type="match status" value="1"/>
</dbReference>
<keyword evidence="4" id="KW-0812">Transmembrane</keyword>
<comment type="caution">
    <text evidence="11">Lacks conserved residue(s) required for the propagation of feature annotation.</text>
</comment>
<dbReference type="SUPFAM" id="SSF64268">
    <property type="entry name" value="PX domain"/>
    <property type="match status" value="1"/>
</dbReference>
<feature type="domain" description="PNPLA" evidence="15">
    <location>
        <begin position="400"/>
        <end position="578"/>
    </location>
</feature>
<feature type="compositionally biased region" description="Polar residues" evidence="12">
    <location>
        <begin position="96"/>
        <end position="105"/>
    </location>
</feature>
<dbReference type="GO" id="GO:0004622">
    <property type="term" value="F:phosphatidylcholine lysophospholipase activity"/>
    <property type="evidence" value="ECO:0007669"/>
    <property type="project" value="UniProtKB-ARBA"/>
</dbReference>
<feature type="region of interest" description="Disordered" evidence="12">
    <location>
        <begin position="58"/>
        <end position="121"/>
    </location>
</feature>
<evidence type="ECO:0000256" key="10">
    <source>
        <dbReference type="ARBA" id="ARBA00023136"/>
    </source>
</evidence>
<proteinExistence type="inferred from homology"/>
<evidence type="ECO:0000256" key="3">
    <source>
        <dbReference type="ARBA" id="ARBA00022553"/>
    </source>
</evidence>
<dbReference type="FunFam" id="2.60.120.10:FF:000010">
    <property type="entry name" value="neuropathy target esterase isoform X1"/>
    <property type="match status" value="1"/>
</dbReference>
<dbReference type="GO" id="GO:0005789">
    <property type="term" value="C:endoplasmic reticulum membrane"/>
    <property type="evidence" value="ECO:0007669"/>
    <property type="project" value="UniProtKB-SubCell"/>
</dbReference>
<sequence length="817" mass="92412">MADLPVNRPPLFEEDLEDDDNEDLFVSAISAQNKKETDSLAKTIETISIEKPEKGIIEDINLNDDDDIKNKDSSFQTSVTPPFSKDSDSESNSLSRATISPQSTVFKMPDENPASLSSSPLTKSKDTNFIEITVTEPKKCGERMSSYVLYKVITKTNLPFFRKDSFSVYRRFSDFLGLREKLAEKYLFSGRIVPPAPSKDAYNTAKVKISKEENDQTDFLEKRSAALQRFINRIGEHAILRTDPDFREFLELDTELPKSTGTSALSGAGVKRLFSRVGDTVNKMTFKMEETDPKNIDSLEETNLYFAGPDEFIGVLEVITGEASAFTIRSKGNSKLASISKQNIYELIGKYPYVSLKLAHQVVKRLSPFVRQIDFALDWSHVESGRAIYRQKEPSDSSYIVLSGRVRSLITRSNGKKELISEHGRGDIFGIVEVLIQTKRSTTIIAVRDTELAKLPAGLLDFIKIKFPVVVTRLVHLLGHRILGSIQQKSPLTVAAESTFTRPTVSNFATVAILAINEDVTTDITASCPRVHRNGSLWRYIRSSMSLSGYLPPLCDPFDGHLLLDGGYVNNLPADIMRDVMGAETILAVDVGSQDVMDFTNYGDQLNGWWLLLYRWIPFLTSKSLKVPSLPDIQSRLAYISCVRQLDEVKRSEYCTYIRPPIDKWKTLQFKNFDEIFETGLHHGRALFNSMVNKDKQDNNSLNSVFFKNKHKVFDQQGLKLPTKTSFTDLAEKVCKISEPNERYRFLSLSDCEEENDDYDSEEGTDCYNSEPELSTEFKEEYSNLRERKSVYELDDLPNTSSQYHFLANVQCVVIAN</sequence>
<dbReference type="InterPro" id="IPR001683">
    <property type="entry name" value="PX_dom"/>
</dbReference>
<feature type="short sequence motif" description="DGA/G" evidence="11">
    <location>
        <begin position="565"/>
        <end position="567"/>
    </location>
</feature>
<evidence type="ECO:0000259" key="14">
    <source>
        <dbReference type="PROSITE" id="PS50195"/>
    </source>
</evidence>
<dbReference type="PANTHER" id="PTHR10555:SF170">
    <property type="entry name" value="FI18122P1"/>
    <property type="match status" value="1"/>
</dbReference>
<accession>A0AAE1QSD2</accession>
<comment type="subcellular location">
    <subcellularLocation>
        <location evidence="1">Endoplasmic reticulum membrane</location>
        <topology evidence="1">Single-pass membrane protein</topology>
    </subcellularLocation>
</comment>
<dbReference type="AlphaFoldDB" id="A0AAE1QSD2"/>
<dbReference type="EMBL" id="JAVYJV010000045">
    <property type="protein sequence ID" value="KAK4337247.1"/>
    <property type="molecule type" value="Genomic_DNA"/>
</dbReference>
<dbReference type="CDD" id="cd06859">
    <property type="entry name" value="PX_SNX1_2_like"/>
    <property type="match status" value="1"/>
</dbReference>
<dbReference type="InterPro" id="IPR016035">
    <property type="entry name" value="Acyl_Trfase/lysoPLipase"/>
</dbReference>
<reference evidence="16" key="1">
    <citation type="submission" date="2023-12" db="EMBL/GenBank/DDBJ databases">
        <title>Genome assembly of Anisodus tanguticus.</title>
        <authorList>
            <person name="Wang Y.-J."/>
        </authorList>
    </citation>
    <scope>NUCLEOTIDE SEQUENCE</scope>
    <source>
        <strain evidence="16">KB-2021</strain>
        <tissue evidence="16">Leaf</tissue>
    </source>
</reference>
<dbReference type="InterPro" id="IPR000595">
    <property type="entry name" value="cNMP-bd_dom"/>
</dbReference>
<feature type="domain" description="Cyclic nucleotide-binding" evidence="13">
    <location>
        <begin position="376"/>
        <end position="455"/>
    </location>
</feature>
<dbReference type="SUPFAM" id="SSF51206">
    <property type="entry name" value="cAMP-binding domain-like"/>
    <property type="match status" value="2"/>
</dbReference>
<evidence type="ECO:0000259" key="13">
    <source>
        <dbReference type="PROSITE" id="PS50042"/>
    </source>
</evidence>